<dbReference type="InterPro" id="IPR001932">
    <property type="entry name" value="PPM-type_phosphatase-like_dom"/>
</dbReference>
<evidence type="ECO:0000313" key="6">
    <source>
        <dbReference type="EnsemblProtists" id="EOD23914"/>
    </source>
</evidence>
<feature type="domain" description="PPM-type phosphatase" evidence="5">
    <location>
        <begin position="306"/>
        <end position="595"/>
    </location>
</feature>
<evidence type="ECO:0000256" key="1">
    <source>
        <dbReference type="ARBA" id="ARBA00022723"/>
    </source>
</evidence>
<keyword evidence="3 4" id="KW-0904">Protein phosphatase</keyword>
<dbReference type="GO" id="GO:0004722">
    <property type="term" value="F:protein serine/threonine phosphatase activity"/>
    <property type="evidence" value="ECO:0007669"/>
    <property type="project" value="InterPro"/>
</dbReference>
<protein>
    <recommendedName>
        <fullName evidence="5">PPM-type phosphatase domain-containing protein</fullName>
    </recommendedName>
</protein>
<dbReference type="GO" id="GO:0046872">
    <property type="term" value="F:metal ion binding"/>
    <property type="evidence" value="ECO:0007669"/>
    <property type="project" value="UniProtKB-KW"/>
</dbReference>
<keyword evidence="1" id="KW-0479">Metal-binding</keyword>
<dbReference type="RefSeq" id="XP_005776343.1">
    <property type="nucleotide sequence ID" value="XM_005776286.1"/>
</dbReference>
<evidence type="ECO:0000313" key="7">
    <source>
        <dbReference type="Proteomes" id="UP000013827"/>
    </source>
</evidence>
<evidence type="ECO:0000259" key="5">
    <source>
        <dbReference type="PROSITE" id="PS51746"/>
    </source>
</evidence>
<dbReference type="InterPro" id="IPR036457">
    <property type="entry name" value="PPM-type-like_dom_sf"/>
</dbReference>
<name>A0A0D3JK79_EMIH1</name>
<accession>A0A0D3JK79</accession>
<dbReference type="Proteomes" id="UP000013827">
    <property type="component" value="Unassembled WGS sequence"/>
</dbReference>
<dbReference type="PaxDb" id="2903-EOD23914"/>
<reference evidence="6" key="2">
    <citation type="submission" date="2024-10" db="UniProtKB">
        <authorList>
            <consortium name="EnsemblProtists"/>
        </authorList>
    </citation>
    <scope>IDENTIFICATION</scope>
</reference>
<evidence type="ECO:0000256" key="4">
    <source>
        <dbReference type="RuleBase" id="RU003465"/>
    </source>
</evidence>
<keyword evidence="7" id="KW-1185">Reference proteome</keyword>
<dbReference type="eggNOG" id="KOG0698">
    <property type="taxonomic scope" value="Eukaryota"/>
</dbReference>
<dbReference type="InterPro" id="IPR015655">
    <property type="entry name" value="PP2C"/>
</dbReference>
<evidence type="ECO:0000256" key="2">
    <source>
        <dbReference type="ARBA" id="ARBA00022801"/>
    </source>
</evidence>
<dbReference type="AlphaFoldDB" id="A0A0D3JK79"/>
<dbReference type="SMART" id="SM00332">
    <property type="entry name" value="PP2Cc"/>
    <property type="match status" value="1"/>
</dbReference>
<evidence type="ECO:0000256" key="3">
    <source>
        <dbReference type="ARBA" id="ARBA00022912"/>
    </source>
</evidence>
<dbReference type="PROSITE" id="PS51746">
    <property type="entry name" value="PPM_2"/>
    <property type="match status" value="1"/>
</dbReference>
<reference evidence="7" key="1">
    <citation type="journal article" date="2013" name="Nature">
        <title>Pan genome of the phytoplankton Emiliania underpins its global distribution.</title>
        <authorList>
            <person name="Read B.A."/>
            <person name="Kegel J."/>
            <person name="Klute M.J."/>
            <person name="Kuo A."/>
            <person name="Lefebvre S.C."/>
            <person name="Maumus F."/>
            <person name="Mayer C."/>
            <person name="Miller J."/>
            <person name="Monier A."/>
            <person name="Salamov A."/>
            <person name="Young J."/>
            <person name="Aguilar M."/>
            <person name="Claverie J.M."/>
            <person name="Frickenhaus S."/>
            <person name="Gonzalez K."/>
            <person name="Herman E.K."/>
            <person name="Lin Y.C."/>
            <person name="Napier J."/>
            <person name="Ogata H."/>
            <person name="Sarno A.F."/>
            <person name="Shmutz J."/>
            <person name="Schroeder D."/>
            <person name="de Vargas C."/>
            <person name="Verret F."/>
            <person name="von Dassow P."/>
            <person name="Valentin K."/>
            <person name="Van de Peer Y."/>
            <person name="Wheeler G."/>
            <person name="Dacks J.B."/>
            <person name="Delwiche C.F."/>
            <person name="Dyhrman S.T."/>
            <person name="Glockner G."/>
            <person name="John U."/>
            <person name="Richards T."/>
            <person name="Worden A.Z."/>
            <person name="Zhang X."/>
            <person name="Grigoriev I.V."/>
            <person name="Allen A.E."/>
            <person name="Bidle K."/>
            <person name="Borodovsky M."/>
            <person name="Bowler C."/>
            <person name="Brownlee C."/>
            <person name="Cock J.M."/>
            <person name="Elias M."/>
            <person name="Gladyshev V.N."/>
            <person name="Groth M."/>
            <person name="Guda C."/>
            <person name="Hadaegh A."/>
            <person name="Iglesias-Rodriguez M.D."/>
            <person name="Jenkins J."/>
            <person name="Jones B.M."/>
            <person name="Lawson T."/>
            <person name="Leese F."/>
            <person name="Lindquist E."/>
            <person name="Lobanov A."/>
            <person name="Lomsadze A."/>
            <person name="Malik S.B."/>
            <person name="Marsh M.E."/>
            <person name="Mackinder L."/>
            <person name="Mock T."/>
            <person name="Mueller-Roeber B."/>
            <person name="Pagarete A."/>
            <person name="Parker M."/>
            <person name="Probert I."/>
            <person name="Quesneville H."/>
            <person name="Raines C."/>
            <person name="Rensing S.A."/>
            <person name="Riano-Pachon D.M."/>
            <person name="Richier S."/>
            <person name="Rokitta S."/>
            <person name="Shiraiwa Y."/>
            <person name="Soanes D.M."/>
            <person name="van der Giezen M."/>
            <person name="Wahlund T.M."/>
            <person name="Williams B."/>
            <person name="Wilson W."/>
            <person name="Wolfe G."/>
            <person name="Wurch L.L."/>
        </authorList>
    </citation>
    <scope>NUCLEOTIDE SEQUENCE</scope>
</reference>
<sequence>MVSHHKFVLSTDHVPWSTAPAFGRSRSSFVRANVRPIAPLSTCEGYPSAVNSLSLLVTLSANPSSSLAIATTLSRHPTTMPAWAVHPTPTPAFGVEPHRAHPTAPSHGKLSRDVPMADAKARKRPRVEWTAVEAVDGARVVYNRPCQNRPRTDEKGLDATKRAVQAKTDSFCACFSPSVRVRDLGSGKEILKDGRAFRTRYQTVFRESGTALEQRVLARAVFESARGGKRSFVLDREQHASLITPVGAMLDGTLGLRGPREQGLWALYEVDAAERQIAGWGAFAAVVEQRLGAGWRVRSGPLHSVRVGSHELQGRRPTMEDEVTVESVAAPHLAGPTGSPLTFLGVYDGHGGRACARFAAEKLHAALLAAEAFERGAVLPALREAFLLTDDAFRQTEADSGACALVALIVGGRLFVAHVGDSRAVLCSGAGGAAVRLTEDHKPDERGERARIERAGGEVVFGGRCWRVTHPRTQMMLATSRSLGDIAFKQSWERAAAEAREAPPPLGEGSAAPELPQLLLAEPTVAERPLCAADRFVILACDGVWDVLTDQQACDCVRSALAAENATPTEAAKKLAGEAYAAGSTDNISVVVAAILPYL</sequence>
<dbReference type="STRING" id="2903.R1ESR5"/>
<dbReference type="HOGENOM" id="CLU_455933_0_0_1"/>
<dbReference type="PANTHER" id="PTHR47992">
    <property type="entry name" value="PROTEIN PHOSPHATASE"/>
    <property type="match status" value="1"/>
</dbReference>
<dbReference type="SUPFAM" id="SSF81606">
    <property type="entry name" value="PP2C-like"/>
    <property type="match status" value="1"/>
</dbReference>
<dbReference type="EnsemblProtists" id="EOD23914">
    <property type="protein sequence ID" value="EOD23914"/>
    <property type="gene ID" value="EMIHUDRAFT_206892"/>
</dbReference>
<proteinExistence type="inferred from homology"/>
<dbReference type="Pfam" id="PF00481">
    <property type="entry name" value="PP2C"/>
    <property type="match status" value="1"/>
</dbReference>
<organism evidence="6 7">
    <name type="scientific">Emiliania huxleyi (strain CCMP1516)</name>
    <dbReference type="NCBI Taxonomy" id="280463"/>
    <lineage>
        <taxon>Eukaryota</taxon>
        <taxon>Haptista</taxon>
        <taxon>Haptophyta</taxon>
        <taxon>Prymnesiophyceae</taxon>
        <taxon>Isochrysidales</taxon>
        <taxon>Noelaerhabdaceae</taxon>
        <taxon>Emiliania</taxon>
    </lineage>
</organism>
<dbReference type="CDD" id="cd00143">
    <property type="entry name" value="PP2Cc"/>
    <property type="match status" value="1"/>
</dbReference>
<keyword evidence="2 4" id="KW-0378">Hydrolase</keyword>
<comment type="similarity">
    <text evidence="4">Belongs to the PP2C family.</text>
</comment>
<dbReference type="KEGG" id="ehx:EMIHUDRAFT_206892"/>
<dbReference type="PROSITE" id="PS01032">
    <property type="entry name" value="PPM_1"/>
    <property type="match status" value="1"/>
</dbReference>
<dbReference type="Gene3D" id="3.60.40.10">
    <property type="entry name" value="PPM-type phosphatase domain"/>
    <property type="match status" value="1"/>
</dbReference>
<dbReference type="InterPro" id="IPR000222">
    <property type="entry name" value="PP2C_BS"/>
</dbReference>
<dbReference type="GeneID" id="17269459"/>